<organism evidence="9 10">
    <name type="scientific">Petromyzon marinus</name>
    <name type="common">Sea lamprey</name>
    <dbReference type="NCBI Taxonomy" id="7757"/>
    <lineage>
        <taxon>Eukaryota</taxon>
        <taxon>Metazoa</taxon>
        <taxon>Chordata</taxon>
        <taxon>Craniata</taxon>
        <taxon>Vertebrata</taxon>
        <taxon>Cyclostomata</taxon>
        <taxon>Hyperoartia</taxon>
        <taxon>Petromyzontiformes</taxon>
        <taxon>Petromyzontidae</taxon>
        <taxon>Petromyzon</taxon>
    </lineage>
</organism>
<protein>
    <recommendedName>
        <fullName evidence="7">Transcription termination factor 3, mitochondrial</fullName>
    </recommendedName>
    <alternativeName>
        <fullName evidence="8">mTERF domain-containing protein 1, mitochondrial</fullName>
    </alternativeName>
</protein>
<keyword evidence="5" id="KW-0496">Mitochondrion</keyword>
<dbReference type="SMART" id="SM00733">
    <property type="entry name" value="Mterf"/>
    <property type="match status" value="5"/>
</dbReference>
<evidence type="ECO:0000256" key="2">
    <source>
        <dbReference type="ARBA" id="ARBA00007692"/>
    </source>
</evidence>
<evidence type="ECO:0000256" key="4">
    <source>
        <dbReference type="ARBA" id="ARBA00023015"/>
    </source>
</evidence>
<evidence type="ECO:0000256" key="1">
    <source>
        <dbReference type="ARBA" id="ARBA00004173"/>
    </source>
</evidence>
<reference evidence="10" key="1">
    <citation type="submission" date="2025-08" db="UniProtKB">
        <authorList>
            <consortium name="RefSeq"/>
        </authorList>
    </citation>
    <scope>IDENTIFICATION</scope>
    <source>
        <tissue evidence="10">Sperm</tissue>
    </source>
</reference>
<dbReference type="GO" id="GO:0005739">
    <property type="term" value="C:mitochondrion"/>
    <property type="evidence" value="ECO:0007669"/>
    <property type="project" value="UniProtKB-SubCell"/>
</dbReference>
<dbReference type="CTD" id="51001"/>
<dbReference type="GO" id="GO:0006355">
    <property type="term" value="P:regulation of DNA-templated transcription"/>
    <property type="evidence" value="ECO:0007669"/>
    <property type="project" value="UniProtKB-ARBA"/>
</dbReference>
<keyword evidence="4" id="KW-0805">Transcription regulation</keyword>
<dbReference type="PANTHER" id="PTHR13068">
    <property type="entry name" value="CGI-12 PROTEIN-RELATED"/>
    <property type="match status" value="1"/>
</dbReference>
<dbReference type="FunFam" id="1.25.70.10:FF:000002">
    <property type="entry name" value="transcription termination factor 3, mitochondrial"/>
    <property type="match status" value="1"/>
</dbReference>
<dbReference type="RefSeq" id="XP_032826280.1">
    <property type="nucleotide sequence ID" value="XM_032970389.1"/>
</dbReference>
<evidence type="ECO:0000256" key="3">
    <source>
        <dbReference type="ARBA" id="ARBA00022946"/>
    </source>
</evidence>
<proteinExistence type="inferred from homology"/>
<accession>A0AAJ7X9L3</accession>
<evidence type="ECO:0000256" key="8">
    <source>
        <dbReference type="ARBA" id="ARBA00081775"/>
    </source>
</evidence>
<evidence type="ECO:0000256" key="6">
    <source>
        <dbReference type="ARBA" id="ARBA00023163"/>
    </source>
</evidence>
<name>A0AAJ7X9L3_PETMA</name>
<comment type="subcellular location">
    <subcellularLocation>
        <location evidence="1">Mitochondrion</location>
    </subcellularLocation>
</comment>
<dbReference type="GO" id="GO:0061668">
    <property type="term" value="P:mitochondrial ribosome assembly"/>
    <property type="evidence" value="ECO:0007669"/>
    <property type="project" value="TreeGrafter"/>
</dbReference>
<evidence type="ECO:0000313" key="9">
    <source>
        <dbReference type="Proteomes" id="UP001318040"/>
    </source>
</evidence>
<keyword evidence="9" id="KW-1185">Reference proteome</keyword>
<evidence type="ECO:0000256" key="5">
    <source>
        <dbReference type="ARBA" id="ARBA00023128"/>
    </source>
</evidence>
<gene>
    <name evidence="10" type="primary">MTERF3</name>
</gene>
<dbReference type="AlphaFoldDB" id="A0AAJ7X9L3"/>
<dbReference type="GO" id="GO:0006390">
    <property type="term" value="P:mitochondrial transcription"/>
    <property type="evidence" value="ECO:0007669"/>
    <property type="project" value="TreeGrafter"/>
</dbReference>
<sequence length="387" mass="43788">MATARCLRRVSGRFGAIVKWNGAKLSHSLTDDQQHRPMLQDTAAASAGQLAGPILPLTSLEIPVVRKLEVWDISDATKGLPSLDEVDEAGALDELTEEEALSLEVSRPLPPRADRLSVYAERSHTLRQLVLLGVELWKVERLRGAASMLLRLDFASDVQERLLFLRDVGLQDEDLGPFLTTNPFMLTQDISNLQARVHYLESCGFGRDAVAKMVRGAPFLLNFSIERLENRLGFYQSELGLNAKHVRELMIRMPKLLTRSLEPVKENLKVLQLELGFRPNEVQHMLLKVPKLLVLSKRKLVDVFTLVHATMGLPQHMLVQFPQIFNAKTIAMRERHSYLEHLGLAQYDPLQPLYVSLDRLATTSDDVFCLEVARSSPEEFHDFRKTL</sequence>
<keyword evidence="3" id="KW-0809">Transit peptide</keyword>
<dbReference type="PANTHER" id="PTHR13068:SF194">
    <property type="entry name" value="TRANSCRIPTION TERMINATION FACTOR 3, MITOCHONDRIAL"/>
    <property type="match status" value="1"/>
</dbReference>
<comment type="similarity">
    <text evidence="2">Belongs to the mTERF family.</text>
</comment>
<dbReference type="Pfam" id="PF02536">
    <property type="entry name" value="mTERF"/>
    <property type="match status" value="1"/>
</dbReference>
<dbReference type="InterPro" id="IPR003690">
    <property type="entry name" value="MTERF"/>
</dbReference>
<evidence type="ECO:0000313" key="10">
    <source>
        <dbReference type="RefSeq" id="XP_032826280.1"/>
    </source>
</evidence>
<keyword evidence="6" id="KW-0804">Transcription</keyword>
<dbReference type="InterPro" id="IPR038538">
    <property type="entry name" value="MTERF_sf"/>
</dbReference>
<dbReference type="GO" id="GO:0003676">
    <property type="term" value="F:nucleic acid binding"/>
    <property type="evidence" value="ECO:0007669"/>
    <property type="project" value="InterPro"/>
</dbReference>
<dbReference type="Proteomes" id="UP001318040">
    <property type="component" value="Chromosome 43"/>
</dbReference>
<evidence type="ECO:0000256" key="7">
    <source>
        <dbReference type="ARBA" id="ARBA00071275"/>
    </source>
</evidence>
<dbReference type="Gene3D" id="1.25.70.10">
    <property type="entry name" value="Transcription termination factor 3, mitochondrial"/>
    <property type="match status" value="1"/>
</dbReference>
<dbReference type="KEGG" id="pmrn:116951615"/>